<dbReference type="OrthoDB" id="19806at2759"/>
<dbReference type="Proteomes" id="UP000038830">
    <property type="component" value="Unassembled WGS sequence"/>
</dbReference>
<dbReference type="Pfam" id="PF25995">
    <property type="entry name" value="STB6_N"/>
    <property type="match status" value="1"/>
</dbReference>
<dbReference type="EMBL" id="KV453930">
    <property type="protein sequence ID" value="ODV73511.1"/>
    <property type="molecule type" value="Genomic_DNA"/>
</dbReference>
<reference evidence="4 6" key="3">
    <citation type="journal article" date="2016" name="Proc. Natl. Acad. Sci. U.S.A.">
        <title>Comparative genomics of biotechnologically important yeasts.</title>
        <authorList>
            <person name="Riley R."/>
            <person name="Haridas S."/>
            <person name="Wolfe K.H."/>
            <person name="Lopes M.R."/>
            <person name="Hittinger C.T."/>
            <person name="Goeker M."/>
            <person name="Salamov A.A."/>
            <person name="Wisecaver J.H."/>
            <person name="Long T.M."/>
            <person name="Calvey C.H."/>
            <person name="Aerts A.L."/>
            <person name="Barry K.W."/>
            <person name="Choi C."/>
            <person name="Clum A."/>
            <person name="Coughlan A.Y."/>
            <person name="Deshpande S."/>
            <person name="Douglass A.P."/>
            <person name="Hanson S.J."/>
            <person name="Klenk H.-P."/>
            <person name="LaButti K.M."/>
            <person name="Lapidus A."/>
            <person name="Lindquist E.A."/>
            <person name="Lipzen A.M."/>
            <person name="Meier-Kolthoff J.P."/>
            <person name="Ohm R.A."/>
            <person name="Otillar R.P."/>
            <person name="Pangilinan J.L."/>
            <person name="Peng Y."/>
            <person name="Rokas A."/>
            <person name="Rosa C.A."/>
            <person name="Scheuner C."/>
            <person name="Sibirny A.A."/>
            <person name="Slot J.C."/>
            <person name="Stielow J.B."/>
            <person name="Sun H."/>
            <person name="Kurtzman C.P."/>
            <person name="Blackwell M."/>
            <person name="Grigoriev I.V."/>
            <person name="Jeffries T.W."/>
        </authorList>
    </citation>
    <scope>NUCLEOTIDE SEQUENCE [LARGE SCALE GENOMIC DNA]</scope>
    <source>
        <strain evidence="6">ATCC 18201 / CBS 1600 / BCRC 20928 / JCM 3617 / NBRC 0987 / NRRL Y-1542</strain>
        <strain evidence="4">NRRL Y-1542</strain>
    </source>
</reference>
<evidence type="ECO:0000313" key="5">
    <source>
        <dbReference type="Proteomes" id="UP000038830"/>
    </source>
</evidence>
<reference evidence="3" key="1">
    <citation type="submission" date="2014-12" db="EMBL/GenBank/DDBJ databases">
        <authorList>
            <person name="Jaenicke S."/>
        </authorList>
    </citation>
    <scope>NUCLEOTIDE SEQUENCE [LARGE SCALE GENOMIC DNA]</scope>
    <source>
        <strain evidence="3">CBS1600</strain>
    </source>
</reference>
<dbReference type="STRING" id="983966.A0A0H5C6A8"/>
<evidence type="ECO:0000256" key="1">
    <source>
        <dbReference type="SAM" id="MobiDB-lite"/>
    </source>
</evidence>
<dbReference type="GO" id="GO:0070822">
    <property type="term" value="C:Sin3-type complex"/>
    <property type="evidence" value="ECO:0007669"/>
    <property type="project" value="TreeGrafter"/>
</dbReference>
<dbReference type="PANTHER" id="PTHR31011">
    <property type="entry name" value="PROTEIN STB2-RELATED"/>
    <property type="match status" value="1"/>
</dbReference>
<feature type="region of interest" description="Disordered" evidence="1">
    <location>
        <begin position="1"/>
        <end position="23"/>
    </location>
</feature>
<gene>
    <name evidence="3" type="ORF">BN1211_4231</name>
    <name evidence="4" type="ORF">CYBJADRAFT_167551</name>
</gene>
<evidence type="ECO:0000313" key="4">
    <source>
        <dbReference type="EMBL" id="ODV73511.1"/>
    </source>
</evidence>
<reference evidence="5" key="2">
    <citation type="journal article" date="2015" name="J. Biotechnol.">
        <title>The structure of the Cyberlindnera jadinii genome and its relation to Candida utilis analyzed by the occurrence of single nucleotide polymorphisms.</title>
        <authorList>
            <person name="Rupp O."/>
            <person name="Brinkrolf K."/>
            <person name="Buerth C."/>
            <person name="Kunigo M."/>
            <person name="Schneider J."/>
            <person name="Jaenicke S."/>
            <person name="Goesmann A."/>
            <person name="Puehler A."/>
            <person name="Jaeger K.-E."/>
            <person name="Ernst J.F."/>
        </authorList>
    </citation>
    <scope>NUCLEOTIDE SEQUENCE [LARGE SCALE GENOMIC DNA]</scope>
    <source>
        <strain evidence="5">ATCC 18201 / CBS 1600 / BCRC 20928 / JCM 3617 / NBRC 0987 / NRRL Y-1542</strain>
    </source>
</reference>
<keyword evidence="6" id="KW-1185">Reference proteome</keyword>
<dbReference type="InterPro" id="IPR038919">
    <property type="entry name" value="STB2/STB2"/>
</dbReference>
<dbReference type="AlphaFoldDB" id="A0A0H5C6A8"/>
<evidence type="ECO:0000259" key="2">
    <source>
        <dbReference type="Pfam" id="PF25995"/>
    </source>
</evidence>
<dbReference type="RefSeq" id="XP_020070550.1">
    <property type="nucleotide sequence ID" value="XM_020214960.1"/>
</dbReference>
<evidence type="ECO:0000313" key="3">
    <source>
        <dbReference type="EMBL" id="CEP23606.1"/>
    </source>
</evidence>
<dbReference type="PANTHER" id="PTHR31011:SF2">
    <property type="entry name" value="PROTEIN STB2-RELATED"/>
    <property type="match status" value="1"/>
</dbReference>
<sequence>MMSNPLAYPELRPASGAKSNLSRCETTTDNMAKLEQTNSGEVVTYLFPDCHLLNNIYSKEEFRFVDITGFEIYIVEQWACERKYCNVITVFTGDSEHKVQCAQVTLPKDRSTWSEKILHFFKEVELNGGSLKETEKGLVFITNLSSVPSNLNLVPVSNGCVMDVWECFKVNVNMKRMNCGGRSALLLCSPSDACEDKFRQVYKTHPTVDIMYSVRELVMLLQICLVDFKLLDPVFVDGLLCNKTEENITKWWVMYGALYYGVQPKERTLGPMTVSAILGFVLSCHYRFDMASIDFPKEPFNYFSFRVIVGKFQKQYNLQRTWYLDPATVEKLFKVTSKTSASDISKLKNVVKSRVHDISGKTSSERIAQDVLTTDLERAIRYFHCSPRLEYLWFGKGNPMDLKQFEYYERIQAQMTTASALKSGVGKIRNFPKRLQVDDYMIRRKGYKGSSDYKSSESASVDNLCQVLDETKHKENVGKRVICDDDVCKKELKRRSSYPFIRDELTVEQLGYTNHSTNLDDRQWEEKLLRRCKSTSFISDSVLPWCTTVSPIFVAHQLKRLEWKLLYSKECAEAVDSQRKKYHEQWERCHTKLTRVGHFAKPVFNKCESQVNNDQRLHLGINDIRALGSRLEYEMRLLGTRVRDAQESVNGFELKIKQFEDAIRMEEYGQVVDPNDNNSSDLEDRNNGYWHYRFDVQRVKRIWGIIEQFTPVKWLIGASLDPKREQKEE</sequence>
<feature type="domain" description="STB6-like N-terminal" evidence="2">
    <location>
        <begin position="44"/>
        <end position="177"/>
    </location>
</feature>
<accession>A0A0H5C6A8</accession>
<accession>A0A1E4S216</accession>
<dbReference type="InterPro" id="IPR059025">
    <property type="entry name" value="STB6_N"/>
</dbReference>
<evidence type="ECO:0000313" key="6">
    <source>
        <dbReference type="Proteomes" id="UP000094389"/>
    </source>
</evidence>
<dbReference type="GeneID" id="30989356"/>
<protein>
    <recommendedName>
        <fullName evidence="2">STB6-like N-terminal domain-containing protein</fullName>
    </recommendedName>
</protein>
<dbReference type="OMA" id="GDIREVW"/>
<proteinExistence type="predicted"/>
<dbReference type="Proteomes" id="UP000094389">
    <property type="component" value="Unassembled WGS sequence"/>
</dbReference>
<name>A0A0H5C6A8_CYBJN</name>
<dbReference type="EMBL" id="CDQK01000004">
    <property type="protein sequence ID" value="CEP23606.1"/>
    <property type="molecule type" value="Genomic_DNA"/>
</dbReference>
<organism evidence="3 5">
    <name type="scientific">Cyberlindnera jadinii (strain ATCC 18201 / CBS 1600 / BCRC 20928 / JCM 3617 / NBRC 0987 / NRRL Y-1542)</name>
    <name type="common">Torula yeast</name>
    <name type="synonym">Candida utilis</name>
    <dbReference type="NCBI Taxonomy" id="983966"/>
    <lineage>
        <taxon>Eukaryota</taxon>
        <taxon>Fungi</taxon>
        <taxon>Dikarya</taxon>
        <taxon>Ascomycota</taxon>
        <taxon>Saccharomycotina</taxon>
        <taxon>Saccharomycetes</taxon>
        <taxon>Phaffomycetales</taxon>
        <taxon>Phaffomycetaceae</taxon>
        <taxon>Cyberlindnera</taxon>
    </lineage>
</organism>